<accession>A0A0D0D563</accession>
<sequence>PFWEGFPFCDIHMAVTSDVLHQLYQGVVKHLVSWCSSLMDDEELDNRIKSLPPCFGVCHFTKGWSKLSQISGKERKDMARILLGCLVGKVPTQVITAFRALLDFVYIAQYPTHDDTSLQYMEDALNLFHQHKAILTGPDLDIRKHLNIPKFHSMLHYMECIRNFGTTDNYNTEMFERFHIDMAKEGWRASNFRDEVPQMTRWLSRQEKVAMFESYLECYRSEHDQEKEDEDTAMLPTAAGVGLAISHRPSITSQTITSIQNNHACPSLSYHLKLYLNSLMPPGETIPRAQIAHATLPFDRLDVWHSCKFALDILGNDVDG</sequence>
<feature type="non-terminal residue" evidence="1">
    <location>
        <position position="1"/>
    </location>
</feature>
<keyword evidence="2" id="KW-1185">Reference proteome</keyword>
<reference evidence="2" key="2">
    <citation type="submission" date="2015-01" db="EMBL/GenBank/DDBJ databases">
        <title>Evolutionary Origins and Diversification of the Mycorrhizal Mutualists.</title>
        <authorList>
            <consortium name="DOE Joint Genome Institute"/>
            <consortium name="Mycorrhizal Genomics Consortium"/>
            <person name="Kohler A."/>
            <person name="Kuo A."/>
            <person name="Nagy L.G."/>
            <person name="Floudas D."/>
            <person name="Copeland A."/>
            <person name="Barry K.W."/>
            <person name="Cichocki N."/>
            <person name="Veneault-Fourrey C."/>
            <person name="LaButti K."/>
            <person name="Lindquist E.A."/>
            <person name="Lipzen A."/>
            <person name="Lundell T."/>
            <person name="Morin E."/>
            <person name="Murat C."/>
            <person name="Riley R."/>
            <person name="Ohm R."/>
            <person name="Sun H."/>
            <person name="Tunlid A."/>
            <person name="Henrissat B."/>
            <person name="Grigoriev I.V."/>
            <person name="Hibbett D.S."/>
            <person name="Martin F."/>
        </authorList>
    </citation>
    <scope>NUCLEOTIDE SEQUENCE [LARGE SCALE GENOMIC DNA]</scope>
    <source>
        <strain evidence="2">Ve08.2h10</strain>
    </source>
</reference>
<evidence type="ECO:0000313" key="2">
    <source>
        <dbReference type="Proteomes" id="UP000054538"/>
    </source>
</evidence>
<dbReference type="OrthoDB" id="3232941at2759"/>
<organism evidence="1 2">
    <name type="scientific">Paxillus rubicundulus Ve08.2h10</name>
    <dbReference type="NCBI Taxonomy" id="930991"/>
    <lineage>
        <taxon>Eukaryota</taxon>
        <taxon>Fungi</taxon>
        <taxon>Dikarya</taxon>
        <taxon>Basidiomycota</taxon>
        <taxon>Agaricomycotina</taxon>
        <taxon>Agaricomycetes</taxon>
        <taxon>Agaricomycetidae</taxon>
        <taxon>Boletales</taxon>
        <taxon>Paxilineae</taxon>
        <taxon>Paxillaceae</taxon>
        <taxon>Paxillus</taxon>
    </lineage>
</organism>
<reference evidence="1 2" key="1">
    <citation type="submission" date="2014-04" db="EMBL/GenBank/DDBJ databases">
        <authorList>
            <consortium name="DOE Joint Genome Institute"/>
            <person name="Kuo A."/>
            <person name="Kohler A."/>
            <person name="Jargeat P."/>
            <person name="Nagy L.G."/>
            <person name="Floudas D."/>
            <person name="Copeland A."/>
            <person name="Barry K.W."/>
            <person name="Cichocki N."/>
            <person name="Veneault-Fourrey C."/>
            <person name="LaButti K."/>
            <person name="Lindquist E.A."/>
            <person name="Lipzen A."/>
            <person name="Lundell T."/>
            <person name="Morin E."/>
            <person name="Murat C."/>
            <person name="Sun H."/>
            <person name="Tunlid A."/>
            <person name="Henrissat B."/>
            <person name="Grigoriev I.V."/>
            <person name="Hibbett D.S."/>
            <person name="Martin F."/>
            <person name="Nordberg H.P."/>
            <person name="Cantor M.N."/>
            <person name="Hua S.X."/>
        </authorList>
    </citation>
    <scope>NUCLEOTIDE SEQUENCE [LARGE SCALE GENOMIC DNA]</scope>
    <source>
        <strain evidence="1 2">Ve08.2h10</strain>
    </source>
</reference>
<dbReference type="HOGENOM" id="CLU_006344_0_1_1"/>
<dbReference type="Pfam" id="PF18759">
    <property type="entry name" value="Plavaka"/>
    <property type="match status" value="1"/>
</dbReference>
<protein>
    <submittedName>
        <fullName evidence="1">Unplaced genomic scaffold scaffold_6615, whole genome shotgun sequence</fullName>
    </submittedName>
</protein>
<gene>
    <name evidence="1" type="ORF">PAXRUDRAFT_181587</name>
</gene>
<dbReference type="STRING" id="930991.A0A0D0D563"/>
<name>A0A0D0D563_9AGAM</name>
<proteinExistence type="predicted"/>
<evidence type="ECO:0000313" key="1">
    <source>
        <dbReference type="EMBL" id="KIK71945.1"/>
    </source>
</evidence>
<dbReference type="InParanoid" id="A0A0D0D563"/>
<dbReference type="AlphaFoldDB" id="A0A0D0D563"/>
<dbReference type="InterPro" id="IPR041078">
    <property type="entry name" value="Plavaka"/>
</dbReference>
<dbReference type="EMBL" id="KN831437">
    <property type="protein sequence ID" value="KIK71945.1"/>
    <property type="molecule type" value="Genomic_DNA"/>
</dbReference>
<dbReference type="Proteomes" id="UP000054538">
    <property type="component" value="Unassembled WGS sequence"/>
</dbReference>